<sequence>MHFLKKLLVLAALSLTFASPGQAAVSADEAKTLVDKAVAHVKQVGIEQAFKEFNDPAGSWVKGELYILAYDYQGTNLVLGSNPKMNGKNLWDIKSPDGKFVVREFVELVKTKGSGWVDYQWSNPESKKIENKTTFVTRVPGMDAVIGCGIYKN</sequence>
<keyword evidence="2" id="KW-1003">Cell membrane</keyword>
<evidence type="ECO:0000259" key="7">
    <source>
        <dbReference type="SMART" id="SM01049"/>
    </source>
</evidence>
<name>A0ABX1NDR5_9RHOO</name>
<evidence type="ECO:0000256" key="6">
    <source>
        <dbReference type="SAM" id="SignalP"/>
    </source>
</evidence>
<evidence type="ECO:0000256" key="1">
    <source>
        <dbReference type="ARBA" id="ARBA00004651"/>
    </source>
</evidence>
<reference evidence="8 9" key="1">
    <citation type="submission" date="2019-12" db="EMBL/GenBank/DDBJ databases">
        <title>Comparative genomics gives insights into the taxonomy of the Azoarcus-Aromatoleum group and reveals separate origins of nif in the plant-associated Azoarcus and non-plant-associated Aromatoleum sub-groups.</title>
        <authorList>
            <person name="Lafos M."/>
            <person name="Maluk M."/>
            <person name="Batista M."/>
            <person name="Junghare M."/>
            <person name="Carmona M."/>
            <person name="Faoro H."/>
            <person name="Cruz L.M."/>
            <person name="Battistoni F."/>
            <person name="De Souza E."/>
            <person name="Pedrosa F."/>
            <person name="Chen W.-M."/>
            <person name="Poole P.S."/>
            <person name="Dixon R.A."/>
            <person name="James E.K."/>
        </authorList>
    </citation>
    <scope>NUCLEOTIDE SEQUENCE [LARGE SCALE GENOMIC DNA]</scope>
    <source>
        <strain evidence="8 9">T</strain>
    </source>
</reference>
<keyword evidence="8" id="KW-0418">Kinase</keyword>
<protein>
    <submittedName>
        <fullName evidence="8">Histidine kinase</fullName>
    </submittedName>
</protein>
<feature type="domain" description="Single Cache" evidence="7">
    <location>
        <begin position="21"/>
        <end position="103"/>
    </location>
</feature>
<evidence type="ECO:0000313" key="9">
    <source>
        <dbReference type="Proteomes" id="UP000634522"/>
    </source>
</evidence>
<feature type="signal peptide" evidence="6">
    <location>
        <begin position="1"/>
        <end position="23"/>
    </location>
</feature>
<keyword evidence="4" id="KW-1133">Transmembrane helix</keyword>
<evidence type="ECO:0000313" key="8">
    <source>
        <dbReference type="EMBL" id="NMF97437.1"/>
    </source>
</evidence>
<dbReference type="EMBL" id="WTVS01000014">
    <property type="protein sequence ID" value="NMF97437.1"/>
    <property type="molecule type" value="Genomic_DNA"/>
</dbReference>
<evidence type="ECO:0000256" key="2">
    <source>
        <dbReference type="ARBA" id="ARBA00022475"/>
    </source>
</evidence>
<keyword evidence="6" id="KW-0732">Signal</keyword>
<evidence type="ECO:0000256" key="4">
    <source>
        <dbReference type="ARBA" id="ARBA00022989"/>
    </source>
</evidence>
<evidence type="ECO:0000256" key="3">
    <source>
        <dbReference type="ARBA" id="ARBA00022692"/>
    </source>
</evidence>
<keyword evidence="9" id="KW-1185">Reference proteome</keyword>
<dbReference type="SMART" id="SM01049">
    <property type="entry name" value="Cache_2"/>
    <property type="match status" value="1"/>
</dbReference>
<dbReference type="Pfam" id="PF17200">
    <property type="entry name" value="sCache_2"/>
    <property type="match status" value="1"/>
</dbReference>
<keyword evidence="8" id="KW-0808">Transferase</keyword>
<dbReference type="Proteomes" id="UP000634522">
    <property type="component" value="Unassembled WGS sequence"/>
</dbReference>
<comment type="caution">
    <text evidence="8">The sequence shown here is derived from an EMBL/GenBank/DDBJ whole genome shotgun (WGS) entry which is preliminary data.</text>
</comment>
<organism evidence="8 9">
    <name type="scientific">Aromatoleum toluolicum</name>
    <dbReference type="NCBI Taxonomy" id="90060"/>
    <lineage>
        <taxon>Bacteria</taxon>
        <taxon>Pseudomonadati</taxon>
        <taxon>Pseudomonadota</taxon>
        <taxon>Betaproteobacteria</taxon>
        <taxon>Rhodocyclales</taxon>
        <taxon>Rhodocyclaceae</taxon>
        <taxon>Aromatoleum</taxon>
    </lineage>
</organism>
<keyword evidence="5" id="KW-0472">Membrane</keyword>
<dbReference type="RefSeq" id="WP_169139511.1">
    <property type="nucleotide sequence ID" value="NZ_WTVS01000014.1"/>
</dbReference>
<gene>
    <name evidence="8" type="ORF">GPA27_08550</name>
</gene>
<dbReference type="GO" id="GO:0016301">
    <property type="term" value="F:kinase activity"/>
    <property type="evidence" value="ECO:0007669"/>
    <property type="project" value="UniProtKB-KW"/>
</dbReference>
<comment type="subcellular location">
    <subcellularLocation>
        <location evidence="1">Cell membrane</location>
        <topology evidence="1">Multi-pass membrane protein</topology>
    </subcellularLocation>
</comment>
<accession>A0ABX1NDR5</accession>
<feature type="chain" id="PRO_5045932427" evidence="6">
    <location>
        <begin position="24"/>
        <end position="153"/>
    </location>
</feature>
<dbReference type="Gene3D" id="3.30.450.20">
    <property type="entry name" value="PAS domain"/>
    <property type="match status" value="1"/>
</dbReference>
<evidence type="ECO:0000256" key="5">
    <source>
        <dbReference type="ARBA" id="ARBA00023136"/>
    </source>
</evidence>
<dbReference type="InterPro" id="IPR033480">
    <property type="entry name" value="sCache_2"/>
</dbReference>
<proteinExistence type="predicted"/>
<keyword evidence="3" id="KW-0812">Transmembrane</keyword>